<feature type="transmembrane region" description="Helical" evidence="1">
    <location>
        <begin position="194"/>
        <end position="218"/>
    </location>
</feature>
<feature type="transmembrane region" description="Helical" evidence="1">
    <location>
        <begin position="130"/>
        <end position="153"/>
    </location>
</feature>
<evidence type="ECO:0000256" key="1">
    <source>
        <dbReference type="SAM" id="Phobius"/>
    </source>
</evidence>
<dbReference type="Proteomes" id="UP001432027">
    <property type="component" value="Unassembled WGS sequence"/>
</dbReference>
<protein>
    <recommendedName>
        <fullName evidence="4">G protein-coupled receptor</fullName>
    </recommendedName>
</protein>
<gene>
    <name evidence="2" type="ORF">PENTCL1PPCAC_16808</name>
</gene>
<dbReference type="InterPro" id="IPR019428">
    <property type="entry name" value="7TM_GPCR_serpentine_rcpt_Str"/>
</dbReference>
<evidence type="ECO:0000313" key="2">
    <source>
        <dbReference type="EMBL" id="GMS94633.1"/>
    </source>
</evidence>
<feature type="transmembrane region" description="Helical" evidence="1">
    <location>
        <begin position="6"/>
        <end position="29"/>
    </location>
</feature>
<dbReference type="SUPFAM" id="SSF81321">
    <property type="entry name" value="Family A G protein-coupled receptor-like"/>
    <property type="match status" value="1"/>
</dbReference>
<feature type="transmembrane region" description="Helical" evidence="1">
    <location>
        <begin position="239"/>
        <end position="269"/>
    </location>
</feature>
<proteinExistence type="predicted"/>
<dbReference type="PANTHER" id="PTHR46178:SF9">
    <property type="entry name" value="SEVEN TM RECEPTOR"/>
    <property type="match status" value="1"/>
</dbReference>
<feature type="transmembrane region" description="Helical" evidence="1">
    <location>
        <begin position="41"/>
        <end position="65"/>
    </location>
</feature>
<dbReference type="Pfam" id="PF10326">
    <property type="entry name" value="7TM_GPCR_Str"/>
    <property type="match status" value="1"/>
</dbReference>
<comment type="caution">
    <text evidence="2">The sequence shown here is derived from an EMBL/GenBank/DDBJ whole genome shotgun (WGS) entry which is preliminary data.</text>
</comment>
<keyword evidence="1" id="KW-1133">Transmembrane helix</keyword>
<reference evidence="2" key="1">
    <citation type="submission" date="2023-10" db="EMBL/GenBank/DDBJ databases">
        <title>Genome assembly of Pristionchus species.</title>
        <authorList>
            <person name="Yoshida K."/>
            <person name="Sommer R.J."/>
        </authorList>
    </citation>
    <scope>NUCLEOTIDE SEQUENCE</scope>
    <source>
        <strain evidence="2">RS0144</strain>
    </source>
</reference>
<organism evidence="2 3">
    <name type="scientific">Pristionchus entomophagus</name>
    <dbReference type="NCBI Taxonomy" id="358040"/>
    <lineage>
        <taxon>Eukaryota</taxon>
        <taxon>Metazoa</taxon>
        <taxon>Ecdysozoa</taxon>
        <taxon>Nematoda</taxon>
        <taxon>Chromadorea</taxon>
        <taxon>Rhabditida</taxon>
        <taxon>Rhabditina</taxon>
        <taxon>Diplogasteromorpha</taxon>
        <taxon>Diplogasteroidea</taxon>
        <taxon>Neodiplogasteridae</taxon>
        <taxon>Pristionchus</taxon>
    </lineage>
</organism>
<dbReference type="AlphaFoldDB" id="A0AAV5TJN0"/>
<evidence type="ECO:0008006" key="4">
    <source>
        <dbReference type="Google" id="ProtNLM"/>
    </source>
</evidence>
<sequence>MSPTGAFSDFCIAIFVLSVLLNGLLAYAVWQRSKRIGNYRFFTYAFVAIDVIYSMTMAILAPYFIVSPGILSFFPTSPFWKNYLFIWIGFYLWWSSFSGVLMLITLSFLYRYALLCSKRIISFFDKRFNILILSVFVVVFVSLWATDCILLMFNYSPGLREKMQKQLSPEFDIDFLTVTYTGFDLSTCNVTLTLIGLAYVMVLMYAMIGVTIYCAISINKAIGSGAISAKSKILHRKSLKMLIAQALIPTLFLYITPFINSFGIFISAFPSILPR</sequence>
<keyword evidence="3" id="KW-1185">Reference proteome</keyword>
<keyword evidence="1" id="KW-0812">Transmembrane</keyword>
<name>A0AAV5TJN0_9BILA</name>
<evidence type="ECO:0000313" key="3">
    <source>
        <dbReference type="Proteomes" id="UP001432027"/>
    </source>
</evidence>
<accession>A0AAV5TJN0</accession>
<keyword evidence="1" id="KW-0472">Membrane</keyword>
<dbReference type="PANTHER" id="PTHR46178">
    <property type="entry name" value="SEVEN TM RECEPTOR"/>
    <property type="match status" value="1"/>
</dbReference>
<dbReference type="EMBL" id="BTSX01000004">
    <property type="protein sequence ID" value="GMS94633.1"/>
    <property type="molecule type" value="Genomic_DNA"/>
</dbReference>
<feature type="transmembrane region" description="Helical" evidence="1">
    <location>
        <begin position="85"/>
        <end position="109"/>
    </location>
</feature>